<protein>
    <submittedName>
        <fullName evidence="8">Sigma-70 family RNA polymerase sigma factor</fullName>
    </submittedName>
</protein>
<dbReference type="Proteomes" id="UP000316806">
    <property type="component" value="Chromosome"/>
</dbReference>
<dbReference type="InterPro" id="IPR039425">
    <property type="entry name" value="RNA_pol_sigma-70-like"/>
</dbReference>
<keyword evidence="4" id="KW-0804">Transcription</keyword>
<evidence type="ECO:0000259" key="7">
    <source>
        <dbReference type="Pfam" id="PF08281"/>
    </source>
</evidence>
<dbReference type="EMBL" id="CP040916">
    <property type="protein sequence ID" value="QDQ15812.1"/>
    <property type="molecule type" value="Genomic_DNA"/>
</dbReference>
<dbReference type="Gene3D" id="1.10.10.10">
    <property type="entry name" value="Winged helix-like DNA-binding domain superfamily/Winged helix DNA-binding domain"/>
    <property type="match status" value="1"/>
</dbReference>
<dbReference type="AlphaFoldDB" id="A0A516RJH2"/>
<accession>A0A516RJH2</accession>
<gene>
    <name evidence="8" type="ORF">FH965_39030</name>
</gene>
<name>A0A516RJH2_STRST</name>
<keyword evidence="2" id="KW-0805">Transcription regulation</keyword>
<evidence type="ECO:0000256" key="5">
    <source>
        <dbReference type="SAM" id="MobiDB-lite"/>
    </source>
</evidence>
<dbReference type="GO" id="GO:0016987">
    <property type="term" value="F:sigma factor activity"/>
    <property type="evidence" value="ECO:0007669"/>
    <property type="project" value="UniProtKB-KW"/>
</dbReference>
<dbReference type="GO" id="GO:0006352">
    <property type="term" value="P:DNA-templated transcription initiation"/>
    <property type="evidence" value="ECO:0007669"/>
    <property type="project" value="InterPro"/>
</dbReference>
<feature type="domain" description="RNA polymerase sigma factor 70 region 4 type 2" evidence="7">
    <location>
        <begin position="140"/>
        <end position="189"/>
    </location>
</feature>
<keyword evidence="3" id="KW-0731">Sigma factor</keyword>
<feature type="domain" description="RNA polymerase sigma-70 region 2" evidence="6">
    <location>
        <begin position="42"/>
        <end position="110"/>
    </location>
</feature>
<evidence type="ECO:0000256" key="2">
    <source>
        <dbReference type="ARBA" id="ARBA00023015"/>
    </source>
</evidence>
<evidence type="ECO:0000256" key="4">
    <source>
        <dbReference type="ARBA" id="ARBA00023163"/>
    </source>
</evidence>
<dbReference type="PANTHER" id="PTHR43133:SF62">
    <property type="entry name" value="RNA POLYMERASE SIGMA FACTOR SIGZ"/>
    <property type="match status" value="1"/>
</dbReference>
<dbReference type="GO" id="GO:0003677">
    <property type="term" value="F:DNA binding"/>
    <property type="evidence" value="ECO:0007669"/>
    <property type="project" value="InterPro"/>
</dbReference>
<evidence type="ECO:0000256" key="1">
    <source>
        <dbReference type="ARBA" id="ARBA00010641"/>
    </source>
</evidence>
<feature type="region of interest" description="Disordered" evidence="5">
    <location>
        <begin position="108"/>
        <end position="127"/>
    </location>
</feature>
<dbReference type="InterPro" id="IPR007627">
    <property type="entry name" value="RNA_pol_sigma70_r2"/>
</dbReference>
<dbReference type="InterPro" id="IPR013249">
    <property type="entry name" value="RNA_pol_sigma70_r4_t2"/>
</dbReference>
<dbReference type="InterPro" id="IPR036388">
    <property type="entry name" value="WH-like_DNA-bd_sf"/>
</dbReference>
<dbReference type="PANTHER" id="PTHR43133">
    <property type="entry name" value="RNA POLYMERASE ECF-TYPE SIGMA FACTO"/>
    <property type="match status" value="1"/>
</dbReference>
<sequence length="200" mass="21950">MASSHQAQPRGGLDEATGAVPEDRLEVQALLLAADEDAFREIYERYSPLVRGLAARITRDHSAADDVVQEVFVRLWESPLSYDPARGPLRAWLGVVAHRRAVDWVRREERHRRTAEPPSPSGHDETAETVTARLEALGVRSAAARLPDTLRTPLLLAYYGSRTYRQVAGDLGIPEGTAKTRLRAALRALAAALAEEGITP</sequence>
<dbReference type="Pfam" id="PF04542">
    <property type="entry name" value="Sigma70_r2"/>
    <property type="match status" value="1"/>
</dbReference>
<dbReference type="Pfam" id="PF08281">
    <property type="entry name" value="Sigma70_r4_2"/>
    <property type="match status" value="1"/>
</dbReference>
<reference evidence="8 9" key="1">
    <citation type="journal article" date="2019" name="J. Ind. Microbiol. Biotechnol.">
        <title>The complete genomic sequence of Streptomyces spectabilis NRRL-2792 and identification of secondary metabolite biosynthetic gene clusters.</title>
        <authorList>
            <person name="Sinha A."/>
            <person name="Phillips-Salemka S."/>
            <person name="Niraula T.A."/>
            <person name="Short K.A."/>
            <person name="Niraula N.P."/>
        </authorList>
    </citation>
    <scope>NUCLEOTIDE SEQUENCE [LARGE SCALE GENOMIC DNA]</scope>
    <source>
        <strain evidence="8 9">NRRL 2792</strain>
    </source>
</reference>
<dbReference type="InterPro" id="IPR013325">
    <property type="entry name" value="RNA_pol_sigma_r2"/>
</dbReference>
<dbReference type="SUPFAM" id="SSF88946">
    <property type="entry name" value="Sigma2 domain of RNA polymerase sigma factors"/>
    <property type="match status" value="1"/>
</dbReference>
<evidence type="ECO:0000313" key="8">
    <source>
        <dbReference type="EMBL" id="QDQ15812.1"/>
    </source>
</evidence>
<evidence type="ECO:0000256" key="3">
    <source>
        <dbReference type="ARBA" id="ARBA00023082"/>
    </source>
</evidence>
<comment type="similarity">
    <text evidence="1">Belongs to the sigma-70 factor family. ECF subfamily.</text>
</comment>
<proteinExistence type="inferred from homology"/>
<dbReference type="SUPFAM" id="SSF88659">
    <property type="entry name" value="Sigma3 and sigma4 domains of RNA polymerase sigma factors"/>
    <property type="match status" value="1"/>
</dbReference>
<evidence type="ECO:0000313" key="9">
    <source>
        <dbReference type="Proteomes" id="UP000316806"/>
    </source>
</evidence>
<evidence type="ECO:0000259" key="6">
    <source>
        <dbReference type="Pfam" id="PF04542"/>
    </source>
</evidence>
<dbReference type="InterPro" id="IPR014284">
    <property type="entry name" value="RNA_pol_sigma-70_dom"/>
</dbReference>
<dbReference type="InterPro" id="IPR013324">
    <property type="entry name" value="RNA_pol_sigma_r3/r4-like"/>
</dbReference>
<dbReference type="NCBIfam" id="TIGR02937">
    <property type="entry name" value="sigma70-ECF"/>
    <property type="match status" value="1"/>
</dbReference>
<organism evidence="8 9">
    <name type="scientific">Streptomyces spectabilis</name>
    <dbReference type="NCBI Taxonomy" id="68270"/>
    <lineage>
        <taxon>Bacteria</taxon>
        <taxon>Bacillati</taxon>
        <taxon>Actinomycetota</taxon>
        <taxon>Actinomycetes</taxon>
        <taxon>Kitasatosporales</taxon>
        <taxon>Streptomycetaceae</taxon>
        <taxon>Streptomyces</taxon>
    </lineage>
</organism>
<dbReference type="RefSeq" id="WP_144323014.1">
    <property type="nucleotide sequence ID" value="NZ_CP040916.1"/>
</dbReference>
<dbReference type="Gene3D" id="1.10.1740.10">
    <property type="match status" value="1"/>
</dbReference>